<dbReference type="PANTHER" id="PTHR46599:SF6">
    <property type="entry name" value="DUAL SPECIFICITY PHOSPHATASE 26"/>
    <property type="match status" value="1"/>
</dbReference>
<accession>A0AAW1E0B9</accession>
<evidence type="ECO:0000313" key="4">
    <source>
        <dbReference type="Proteomes" id="UP001488805"/>
    </source>
</evidence>
<reference evidence="3 4" key="1">
    <citation type="journal article" date="2024" name="Genome Biol. Evol.">
        <title>Chromosome-level genome assembly of the viviparous eelpout Zoarces viviparus.</title>
        <authorList>
            <person name="Fuhrmann N."/>
            <person name="Brasseur M.V."/>
            <person name="Bakowski C.E."/>
            <person name="Podsiadlowski L."/>
            <person name="Prost S."/>
            <person name="Krehenwinkel H."/>
            <person name="Mayer C."/>
        </authorList>
    </citation>
    <scope>NUCLEOTIDE SEQUENCE [LARGE SCALE GENOMIC DNA]</scope>
    <source>
        <strain evidence="3">NO-MEL_2022_Ind0_liver</strain>
    </source>
</reference>
<feature type="compositionally biased region" description="Acidic residues" evidence="1">
    <location>
        <begin position="36"/>
        <end position="56"/>
    </location>
</feature>
<organism evidence="3 4">
    <name type="scientific">Zoarces viviparus</name>
    <name type="common">Viviparous eelpout</name>
    <name type="synonym">Blennius viviparus</name>
    <dbReference type="NCBI Taxonomy" id="48416"/>
    <lineage>
        <taxon>Eukaryota</taxon>
        <taxon>Metazoa</taxon>
        <taxon>Chordata</taxon>
        <taxon>Craniata</taxon>
        <taxon>Vertebrata</taxon>
        <taxon>Euteleostomi</taxon>
        <taxon>Actinopterygii</taxon>
        <taxon>Neopterygii</taxon>
        <taxon>Teleostei</taxon>
        <taxon>Neoteleostei</taxon>
        <taxon>Acanthomorphata</taxon>
        <taxon>Eupercaria</taxon>
        <taxon>Perciformes</taxon>
        <taxon>Cottioidei</taxon>
        <taxon>Zoarcales</taxon>
        <taxon>Zoarcidae</taxon>
        <taxon>Zoarcinae</taxon>
        <taxon>Zoarces</taxon>
    </lineage>
</organism>
<dbReference type="Proteomes" id="UP001488805">
    <property type="component" value="Unassembled WGS sequence"/>
</dbReference>
<comment type="caution">
    <text evidence="3">The sequence shown here is derived from an EMBL/GenBank/DDBJ whole genome shotgun (WGS) entry which is preliminary data.</text>
</comment>
<dbReference type="EMBL" id="JBCEZU010000586">
    <property type="protein sequence ID" value="KAK9515893.1"/>
    <property type="molecule type" value="Genomic_DNA"/>
</dbReference>
<feature type="domain" description="PiggyBac transposable element-derived protein" evidence="2">
    <location>
        <begin position="206"/>
        <end position="492"/>
    </location>
</feature>
<proteinExistence type="predicted"/>
<feature type="region of interest" description="Disordered" evidence="1">
    <location>
        <begin position="18"/>
        <end position="149"/>
    </location>
</feature>
<evidence type="ECO:0000256" key="1">
    <source>
        <dbReference type="SAM" id="MobiDB-lite"/>
    </source>
</evidence>
<dbReference type="InterPro" id="IPR029526">
    <property type="entry name" value="PGBD"/>
</dbReference>
<evidence type="ECO:0000259" key="2">
    <source>
        <dbReference type="Pfam" id="PF13843"/>
    </source>
</evidence>
<gene>
    <name evidence="3" type="ORF">VZT92_026494</name>
</gene>
<feature type="compositionally biased region" description="Acidic residues" evidence="1">
    <location>
        <begin position="92"/>
        <end position="149"/>
    </location>
</feature>
<keyword evidence="4" id="KW-1185">Reference proteome</keyword>
<feature type="compositionally biased region" description="Low complexity" evidence="1">
    <location>
        <begin position="64"/>
        <end position="77"/>
    </location>
</feature>
<protein>
    <recommendedName>
        <fullName evidence="2">PiggyBac transposable element-derived protein domain-containing protein</fullName>
    </recommendedName>
</protein>
<dbReference type="PANTHER" id="PTHR46599">
    <property type="entry name" value="PIGGYBAC TRANSPOSABLE ELEMENT-DERIVED PROTEIN 4"/>
    <property type="match status" value="1"/>
</dbReference>
<name>A0AAW1E0B9_ZOAVI</name>
<sequence>MRRQKRYTAEEACELILNYVGENNDQEDNAEHHEEEESMDEEDSGSEDKENNDEVIDPTYRPHATSSSEEAPTSPAAEMEEGYEVKEHEVGSEAEMEDVSEVEDCTYHDEEEELTDEEESEMEEVSEVEDCTYYEEEESTDGEESEEEDPAAIEEYFQSKDETLIWSTIPPSDGRHMLTAERAERETSHHGATAYSRSRIDDIKSTFYLFLPKSIEEVVLNMTNKEGKRVYGNKWRKIDPMDLQAYVGLLILAGVYRSSKEATASLWHAESGRAIFRATMTLKMFHKISRVIRFDDKDTRADRRARDKLAPIRDVWDKWVSLLPLMYDPGTNVTVYERLLPFRGRSPFKQYIPSKPGKYGIKIWAACDARSSYAWNMQVYTGKPAGAKSEKNQGMRVVLDMTEGLQGKTITCDNFFTSHALGLQLLKRKLYMVGPVRRNKPELPPALVSKTDRARFSSKFAFTETHALVSYHPKKPRNVLLMSTLHRDAAVSNRDDKSFEKLNVLERNVDMFYVR</sequence>
<dbReference type="Pfam" id="PF13843">
    <property type="entry name" value="DDE_Tnp_1_7"/>
    <property type="match status" value="1"/>
</dbReference>
<dbReference type="AlphaFoldDB" id="A0AAW1E0B9"/>
<evidence type="ECO:0000313" key="3">
    <source>
        <dbReference type="EMBL" id="KAK9515893.1"/>
    </source>
</evidence>